<dbReference type="AlphaFoldDB" id="A0AAD5Q900"/>
<proteinExistence type="predicted"/>
<protein>
    <submittedName>
        <fullName evidence="3">Uncharacterized protein</fullName>
    </submittedName>
</protein>
<keyword evidence="4" id="KW-1185">Reference proteome</keyword>
<accession>A0AAD5Q900</accession>
<reference evidence="3" key="1">
    <citation type="submission" date="2021-12" db="EMBL/GenBank/DDBJ databases">
        <title>Prjna785345.</title>
        <authorList>
            <person name="Rujirawat T."/>
            <person name="Krajaejun T."/>
        </authorList>
    </citation>
    <scope>NUCLEOTIDE SEQUENCE</scope>
    <source>
        <strain evidence="3">Pi057C3</strain>
    </source>
</reference>
<feature type="compositionally biased region" description="Low complexity" evidence="2">
    <location>
        <begin position="47"/>
        <end position="58"/>
    </location>
</feature>
<feature type="coiled-coil region" evidence="1">
    <location>
        <begin position="74"/>
        <end position="101"/>
    </location>
</feature>
<evidence type="ECO:0000313" key="4">
    <source>
        <dbReference type="Proteomes" id="UP001209570"/>
    </source>
</evidence>
<organism evidence="3 4">
    <name type="scientific">Pythium insidiosum</name>
    <name type="common">Pythiosis disease agent</name>
    <dbReference type="NCBI Taxonomy" id="114742"/>
    <lineage>
        <taxon>Eukaryota</taxon>
        <taxon>Sar</taxon>
        <taxon>Stramenopiles</taxon>
        <taxon>Oomycota</taxon>
        <taxon>Peronosporomycetes</taxon>
        <taxon>Pythiales</taxon>
        <taxon>Pythiaceae</taxon>
        <taxon>Pythium</taxon>
    </lineage>
</organism>
<comment type="caution">
    <text evidence="3">The sequence shown here is derived from an EMBL/GenBank/DDBJ whole genome shotgun (WGS) entry which is preliminary data.</text>
</comment>
<name>A0AAD5Q900_PYTIN</name>
<evidence type="ECO:0000256" key="2">
    <source>
        <dbReference type="SAM" id="MobiDB-lite"/>
    </source>
</evidence>
<feature type="compositionally biased region" description="Low complexity" evidence="2">
    <location>
        <begin position="206"/>
        <end position="218"/>
    </location>
</feature>
<feature type="compositionally biased region" description="Basic and acidic residues" evidence="2">
    <location>
        <begin position="1"/>
        <end position="14"/>
    </location>
</feature>
<gene>
    <name evidence="3" type="ORF">P43SY_004372</name>
</gene>
<evidence type="ECO:0000313" key="3">
    <source>
        <dbReference type="EMBL" id="KAJ0401165.1"/>
    </source>
</evidence>
<feature type="region of interest" description="Disordered" evidence="2">
    <location>
        <begin position="193"/>
        <end position="231"/>
    </location>
</feature>
<feature type="coiled-coil region" evidence="1">
    <location>
        <begin position="144"/>
        <end position="171"/>
    </location>
</feature>
<evidence type="ECO:0000256" key="1">
    <source>
        <dbReference type="SAM" id="Coils"/>
    </source>
</evidence>
<feature type="region of interest" description="Disordered" evidence="2">
    <location>
        <begin position="1"/>
        <end position="58"/>
    </location>
</feature>
<keyword evidence="1" id="KW-0175">Coiled coil</keyword>
<dbReference type="Proteomes" id="UP001209570">
    <property type="component" value="Unassembled WGS sequence"/>
</dbReference>
<dbReference type="EMBL" id="JAKCXM010000135">
    <property type="protein sequence ID" value="KAJ0401165.1"/>
    <property type="molecule type" value="Genomic_DNA"/>
</dbReference>
<sequence>MTDGKRAELSRAELSHASGDDDVTASYQHLRAKFVRSHDGPSPSPPASASSSASPAPSSHDAVIAAAVNEASGVAELCQYIHQLELERRDLQAQVQFLRDQDATHKLQLSASTKRIEKLDAALRHALDAADTQYETRTQWDAAVAKERALTAQATERADALQRQLDETEKARQHAVFQLSELQTAMAEAGAQRMLSSSFARPRTYSSSSGSSNSNGSSAAVDPTTGSNERIEKLKREVELLRQKLELRDAQANEKQKLAVELALRSAHLEHTAMLEKVRLECEIKLSEWRHDEAVRAKEIEAAMEEDRYSIRLEMRHGMQRAQIEQRVYYLQAQAALAQQQQQQHETDAGSTEAGATPFGAMDEVLVRMQLELLRTRRFAALKKLLLIRQSRVDRALRTAVARWKSFATLVRSCQLHAVLHMHRLVRHLETRRTWRALHEWKAATRLHQLQATQSQTLACWNRLLAVERLSHVLRSRWATRLTQLLHRWWLVTLERRLEAAKKSTNVVAAPADPVTAASRDAETSAQPVAPTLDSTAAAAAVAGAELQEEIRKLHEQLASSKSEAWRYKRQLLKQFL</sequence>